<reference evidence="1" key="1">
    <citation type="submission" date="2018-05" db="EMBL/GenBank/DDBJ databases">
        <authorList>
            <person name="Lanie J.A."/>
            <person name="Ng W.-L."/>
            <person name="Kazmierczak K.M."/>
            <person name="Andrzejewski T.M."/>
            <person name="Davidsen T.M."/>
            <person name="Wayne K.J."/>
            <person name="Tettelin H."/>
            <person name="Glass J.I."/>
            <person name="Rusch D."/>
            <person name="Podicherti R."/>
            <person name="Tsui H.-C.T."/>
            <person name="Winkler M.E."/>
        </authorList>
    </citation>
    <scope>NUCLEOTIDE SEQUENCE</scope>
</reference>
<name>A0A382C8A4_9ZZZZ</name>
<protein>
    <submittedName>
        <fullName evidence="1">Uncharacterized protein</fullName>
    </submittedName>
</protein>
<gene>
    <name evidence="1" type="ORF">METZ01_LOCUS174978</name>
</gene>
<proteinExistence type="predicted"/>
<sequence length="108" mass="12038">MAKNLALLLATIFFIFILGEWLFPRFLGKLPLRLYGLIDKNLRILAQSSKRGLLPNEYIAIAGDSYAVGAGDWLEEVRKNSFFGSPDYSPAHLIYKKTGIDVVSFGQG</sequence>
<dbReference type="EMBL" id="UINC01033211">
    <property type="protein sequence ID" value="SVB22124.1"/>
    <property type="molecule type" value="Genomic_DNA"/>
</dbReference>
<organism evidence="1">
    <name type="scientific">marine metagenome</name>
    <dbReference type="NCBI Taxonomy" id="408172"/>
    <lineage>
        <taxon>unclassified sequences</taxon>
        <taxon>metagenomes</taxon>
        <taxon>ecological metagenomes</taxon>
    </lineage>
</organism>
<dbReference type="AlphaFoldDB" id="A0A382C8A4"/>
<feature type="non-terminal residue" evidence="1">
    <location>
        <position position="108"/>
    </location>
</feature>
<accession>A0A382C8A4</accession>
<evidence type="ECO:0000313" key="1">
    <source>
        <dbReference type="EMBL" id="SVB22124.1"/>
    </source>
</evidence>